<proteinExistence type="predicted"/>
<reference evidence="2" key="3">
    <citation type="submission" date="2023-05" db="EMBL/GenBank/DDBJ databases">
        <authorList>
            <person name="Smith C.H."/>
        </authorList>
    </citation>
    <scope>NUCLEOTIDE SEQUENCE</scope>
    <source>
        <strain evidence="2">CHS0354</strain>
        <tissue evidence="2">Mantle</tissue>
    </source>
</reference>
<feature type="region of interest" description="Disordered" evidence="1">
    <location>
        <begin position="27"/>
        <end position="88"/>
    </location>
</feature>
<dbReference type="AlphaFoldDB" id="A0AAE0W0T9"/>
<evidence type="ECO:0000313" key="2">
    <source>
        <dbReference type="EMBL" id="KAK3596954.1"/>
    </source>
</evidence>
<name>A0AAE0W0T9_9BIVA</name>
<organism evidence="2 3">
    <name type="scientific">Potamilus streckersoni</name>
    <dbReference type="NCBI Taxonomy" id="2493646"/>
    <lineage>
        <taxon>Eukaryota</taxon>
        <taxon>Metazoa</taxon>
        <taxon>Spiralia</taxon>
        <taxon>Lophotrochozoa</taxon>
        <taxon>Mollusca</taxon>
        <taxon>Bivalvia</taxon>
        <taxon>Autobranchia</taxon>
        <taxon>Heteroconchia</taxon>
        <taxon>Palaeoheterodonta</taxon>
        <taxon>Unionida</taxon>
        <taxon>Unionoidea</taxon>
        <taxon>Unionidae</taxon>
        <taxon>Ambleminae</taxon>
        <taxon>Lampsilini</taxon>
        <taxon>Potamilus</taxon>
    </lineage>
</organism>
<accession>A0AAE0W0T9</accession>
<feature type="compositionally biased region" description="Low complexity" evidence="1">
    <location>
        <begin position="51"/>
        <end position="74"/>
    </location>
</feature>
<reference evidence="2" key="2">
    <citation type="journal article" date="2021" name="Genome Biol. Evol.">
        <title>Developing a high-quality reference genome for a parasitic bivalve with doubly uniparental inheritance (Bivalvia: Unionida).</title>
        <authorList>
            <person name="Smith C.H."/>
        </authorList>
    </citation>
    <scope>NUCLEOTIDE SEQUENCE</scope>
    <source>
        <strain evidence="2">CHS0354</strain>
        <tissue evidence="2">Mantle</tissue>
    </source>
</reference>
<reference evidence="2" key="1">
    <citation type="journal article" date="2021" name="Genome Biol. Evol.">
        <title>A High-Quality Reference Genome for a Parasitic Bivalve with Doubly Uniparental Inheritance (Bivalvia: Unionida).</title>
        <authorList>
            <person name="Smith C.H."/>
        </authorList>
    </citation>
    <scope>NUCLEOTIDE SEQUENCE</scope>
    <source>
        <strain evidence="2">CHS0354</strain>
    </source>
</reference>
<protein>
    <submittedName>
        <fullName evidence="2">Uncharacterized protein</fullName>
    </submittedName>
</protein>
<keyword evidence="3" id="KW-1185">Reference proteome</keyword>
<comment type="caution">
    <text evidence="2">The sequence shown here is derived from an EMBL/GenBank/DDBJ whole genome shotgun (WGS) entry which is preliminary data.</text>
</comment>
<evidence type="ECO:0000256" key="1">
    <source>
        <dbReference type="SAM" id="MobiDB-lite"/>
    </source>
</evidence>
<dbReference type="EMBL" id="JAEAOA010000206">
    <property type="protein sequence ID" value="KAK3596954.1"/>
    <property type="molecule type" value="Genomic_DNA"/>
</dbReference>
<gene>
    <name evidence="2" type="ORF">CHS0354_002522</name>
</gene>
<dbReference type="Proteomes" id="UP001195483">
    <property type="component" value="Unassembled WGS sequence"/>
</dbReference>
<evidence type="ECO:0000313" key="3">
    <source>
        <dbReference type="Proteomes" id="UP001195483"/>
    </source>
</evidence>
<sequence length="115" mass="13334">MRKRNSSATPSKRQCVLQTTYTTTKVQSYETSNLEKYRSRTKSPVFSTPISSRSNSSSSSRSPSSSPNHYSSSSEKPKKRLPGRVITHQPHQYSKNFLELRIQRFDWEWRMVSLS</sequence>